<dbReference type="EMBL" id="JAVDXW010000001">
    <property type="protein sequence ID" value="MDR7304211.1"/>
    <property type="molecule type" value="Genomic_DNA"/>
</dbReference>
<protein>
    <submittedName>
        <fullName evidence="2">Uncharacterized protein</fullName>
    </submittedName>
</protein>
<reference evidence="2" key="1">
    <citation type="submission" date="2023-07" db="EMBL/GenBank/DDBJ databases">
        <title>Sequencing the genomes of 1000 actinobacteria strains.</title>
        <authorList>
            <person name="Klenk H.-P."/>
        </authorList>
    </citation>
    <scope>NUCLEOTIDE SEQUENCE</scope>
    <source>
        <strain evidence="2">DSM 45977</strain>
    </source>
</reference>
<dbReference type="Proteomes" id="UP001180845">
    <property type="component" value="Unassembled WGS sequence"/>
</dbReference>
<name>A0AAE4CPA1_9ACTN</name>
<comment type="caution">
    <text evidence="2">The sequence shown here is derived from an EMBL/GenBank/DDBJ whole genome shotgun (WGS) entry which is preliminary data.</text>
</comment>
<feature type="region of interest" description="Disordered" evidence="1">
    <location>
        <begin position="868"/>
        <end position="888"/>
    </location>
</feature>
<evidence type="ECO:0000313" key="2">
    <source>
        <dbReference type="EMBL" id="MDR7304211.1"/>
    </source>
</evidence>
<organism evidence="2 3">
    <name type="scientific">Haloactinomyces albus</name>
    <dbReference type="NCBI Taxonomy" id="1352928"/>
    <lineage>
        <taxon>Bacteria</taxon>
        <taxon>Bacillati</taxon>
        <taxon>Actinomycetota</taxon>
        <taxon>Actinomycetes</taxon>
        <taxon>Actinopolysporales</taxon>
        <taxon>Actinopolysporaceae</taxon>
        <taxon>Haloactinomyces</taxon>
    </lineage>
</organism>
<dbReference type="RefSeq" id="WP_310277588.1">
    <property type="nucleotide sequence ID" value="NZ_JAVDXW010000001.1"/>
</dbReference>
<evidence type="ECO:0000256" key="1">
    <source>
        <dbReference type="SAM" id="MobiDB-lite"/>
    </source>
</evidence>
<evidence type="ECO:0000313" key="3">
    <source>
        <dbReference type="Proteomes" id="UP001180845"/>
    </source>
</evidence>
<sequence length="1005" mass="109308">MPQHPTNTSIDAFKLLQDSEQFWRQDPLASLRCDGSADSQHRRRLLFQALCAYERLRAEQAPETDPLTVFRRWPACTLVTMVGLAASATDRRAYIAELAQLLTEATGDSNTAAPSTNPRVAVEPWLRGWAQSWYHLIDDSSLGERLSAYEVPGLGLLLAATGIAVPDVGVPELRLGIATGTVSVTISGGHPHKWSVHADGVACPLSGDRWIMPHPAATVECRDLFGNTRTLPAVDPANPLLIFDDDGRLIPSDESVKESEAWLLHRGKPSPEAFEGEQRILEESVAPPGWPRWWLGKVLLDRTRAVRSMQHSDADGTRFGPWRRVEATKLSSGKPVFESDSAVPALYDSDGDPVYATAPRLRLPGEGSDSWEVEITEDSTGQETSSYLAHSGEAVDLADLLPQPAVGSFRLRATAPDKQQINKKFTVAEGIEVESKPRLRMLRDDGSLYSANVAITTQAGMRAVPDSVHLSASTIGHWSELHLTGEHGAVLHLWVQPPHTALCKRIQGRPGAWETKPLSFPLHELHDSAQLDLSLPKSLREEYAEIPGLIAHDDTGTVAQHLDGSRVSSTDVIRYNLSSLTDTVGTHGSLRLQLKLPTQEAHVADVYIPRPASGVRCDSDRLQLINRIPAKTLRVSVHALFAPWVTAQTQELPEGTDELVLRAPFRHGGPLLVTVLPTGTEIPNDRPSPAELPRSGAMFRVGDENQVPALPSSAAQQMASYLAGHSPLPEEIDALPLLWVTAARADVSPSSALGRRTAQECAARLGATPTSSLMTATEARLTMSELVATLIRSGLAAHCFRHVTDPSQIRPMWEKAPLPALLLTSPLLPYLSDDPQWDRAELEPEEEYLLNELSQRCASLALDVLTGRRGPPAETDSPPLLSEARSATATAAATRSLSDIELPEEPMNYLVALQSFATTSGYTPLFEVLHRRGAIGDDQQAQIATLSLGSALVARIAAQGDSTAARVEQRLRPAWVEIATHVAELAADDLVLAEFLANRRYTPEH</sequence>
<proteinExistence type="predicted"/>
<gene>
    <name evidence="2" type="ORF">JOF55_004392</name>
</gene>
<accession>A0AAE4CPA1</accession>
<keyword evidence="3" id="KW-1185">Reference proteome</keyword>
<dbReference type="AlphaFoldDB" id="A0AAE4CPA1"/>